<dbReference type="Proteomes" id="UP000031512">
    <property type="component" value="Unassembled WGS sequence"/>
</dbReference>
<dbReference type="InterPro" id="IPR058917">
    <property type="entry name" value="RESC6_dom"/>
</dbReference>
<keyword evidence="3" id="KW-1185">Reference proteome</keyword>
<dbReference type="AlphaFoldDB" id="L1LEG8"/>
<sequence>MARTCHTATLYNLRGRYFSNAPNLPFGEIYHPRQTKEKALQAQIVDKIPFDMVDAWLERNEIAVNTKLEYMPQQFAEARVKYASNPVDFVLSSLLRHCTQSISEGASPGVCNRKRRKTNNSRQSDFCDKTEKKRFIDGAVDKIAECFSELNGAECGIILKCFVKLGYKNPQLQARLIRKTVERGQIFTEYGLLSALNTIVDCLHDSSSLDDVDTPQRLFDSVSPAILKNLRKFSLKSLSILVNILSRSKFNVSRYLNEICNLILSENLSLKQGDDSNLTSEKKEWSENVVHFIANGFSRKNILNKKLFDFLEEHIKPSCHNYNVDTLVSLCNAYSKFGPANDSGYLELYCLLAKKIIARKNELTNRHICVVANAFSKVLVCHEHLLSVIDRILPIRVDSLDHRQASMIIHAFGRLKYKSDNHVLLWNKCTRMLEGHSWQSLTMIFQAYTKGEQLDDVTSRTFCQRFYQLFLSLDESKSSGTTKAENLQPITLLSLVYSLVKSRILFHTELLLMIANECIKCLNIYKGDEIANLTYAFSKIYSKYNATCDKSGNSDSQLVEISHKILLNICKILDDPRADIPTFSVVKIAKAFGDSSFIPAVSSIINLVRRNILLLETFSYSHITILINSLSTLGAHDADLLTILQSIKHRKGTKTKIKNTPEI</sequence>
<proteinExistence type="predicted"/>
<dbReference type="OrthoDB" id="367230at2759"/>
<dbReference type="GeneID" id="15806659"/>
<feature type="domain" description="RNA-editing substrate-binding complex 6 protein" evidence="1">
    <location>
        <begin position="293"/>
        <end position="540"/>
    </location>
</feature>
<comment type="caution">
    <text evidence="2">The sequence shown here is derived from an EMBL/GenBank/DDBJ whole genome shotgun (WGS) entry which is preliminary data.</text>
</comment>
<dbReference type="KEGG" id="beq:BEWA_037730"/>
<evidence type="ECO:0000259" key="1">
    <source>
        <dbReference type="Pfam" id="PF26188"/>
    </source>
</evidence>
<evidence type="ECO:0000313" key="2">
    <source>
        <dbReference type="EMBL" id="EKX73736.1"/>
    </source>
</evidence>
<evidence type="ECO:0000313" key="3">
    <source>
        <dbReference type="Proteomes" id="UP000031512"/>
    </source>
</evidence>
<dbReference type="RefSeq" id="XP_004833188.1">
    <property type="nucleotide sequence ID" value="XM_004833131.1"/>
</dbReference>
<reference evidence="2 3" key="1">
    <citation type="journal article" date="2012" name="BMC Genomics">
        <title>Comparative genomic analysis and phylogenetic position of Theileria equi.</title>
        <authorList>
            <person name="Kappmeyer L.S."/>
            <person name="Thiagarajan M."/>
            <person name="Herndon D.R."/>
            <person name="Ramsay J.D."/>
            <person name="Caler E."/>
            <person name="Djikeng A."/>
            <person name="Gillespie J.J."/>
            <person name="Lau A.O."/>
            <person name="Roalson E.H."/>
            <person name="Silva J.C."/>
            <person name="Silva M.G."/>
            <person name="Suarez C.E."/>
            <person name="Ueti M.W."/>
            <person name="Nene V.M."/>
            <person name="Mealey R.H."/>
            <person name="Knowles D.P."/>
            <person name="Brayton K.A."/>
        </authorList>
    </citation>
    <scope>NUCLEOTIDE SEQUENCE [LARGE SCALE GENOMIC DNA]</scope>
    <source>
        <strain evidence="2 3">WA</strain>
    </source>
</reference>
<organism evidence="2 3">
    <name type="scientific">Theileria equi strain WA</name>
    <dbReference type="NCBI Taxonomy" id="1537102"/>
    <lineage>
        <taxon>Eukaryota</taxon>
        <taxon>Sar</taxon>
        <taxon>Alveolata</taxon>
        <taxon>Apicomplexa</taxon>
        <taxon>Aconoidasida</taxon>
        <taxon>Piroplasmida</taxon>
        <taxon>Theileriidae</taxon>
        <taxon>Theileria</taxon>
    </lineage>
</organism>
<dbReference type="eggNOG" id="ENOG502SCJS">
    <property type="taxonomic scope" value="Eukaryota"/>
</dbReference>
<dbReference type="STRING" id="1537102.L1LEG8"/>
<dbReference type="Pfam" id="PF26188">
    <property type="entry name" value="RESC6"/>
    <property type="match status" value="1"/>
</dbReference>
<accession>L1LEG8</accession>
<name>L1LEG8_THEEQ</name>
<protein>
    <recommendedName>
        <fullName evidence="1">RNA-editing substrate-binding complex 6 protein domain-containing protein</fullName>
    </recommendedName>
</protein>
<dbReference type="VEuPathDB" id="PiroplasmaDB:BEWA_037730"/>
<gene>
    <name evidence="2" type="ORF">BEWA_037730</name>
</gene>
<dbReference type="EMBL" id="ACOU01000002">
    <property type="protein sequence ID" value="EKX73736.1"/>
    <property type="molecule type" value="Genomic_DNA"/>
</dbReference>